<gene>
    <name evidence="13" type="ORF">K2173_013874</name>
</gene>
<protein>
    <recommendedName>
        <fullName evidence="12">Bifunctional inhibitor/plant lipid transfer protein/seed storage helical domain-containing protein</fullName>
    </recommendedName>
</protein>
<keyword evidence="8" id="KW-0449">Lipoprotein</keyword>
<keyword evidence="10" id="KW-1133">Transmembrane helix</keyword>
<feature type="compositionally biased region" description="Polar residues" evidence="9">
    <location>
        <begin position="192"/>
        <end position="208"/>
    </location>
</feature>
<evidence type="ECO:0000256" key="6">
    <source>
        <dbReference type="ARBA" id="ARBA00023157"/>
    </source>
</evidence>
<dbReference type="Pfam" id="PF14368">
    <property type="entry name" value="LTP_2"/>
    <property type="match status" value="1"/>
</dbReference>
<dbReference type="GO" id="GO:0005886">
    <property type="term" value="C:plasma membrane"/>
    <property type="evidence" value="ECO:0007669"/>
    <property type="project" value="UniProtKB-SubCell"/>
</dbReference>
<evidence type="ECO:0000256" key="7">
    <source>
        <dbReference type="ARBA" id="ARBA00023180"/>
    </source>
</evidence>
<dbReference type="Proteomes" id="UP001159364">
    <property type="component" value="Linkage Group LG11"/>
</dbReference>
<evidence type="ECO:0000256" key="4">
    <source>
        <dbReference type="ARBA" id="ARBA00022622"/>
    </source>
</evidence>
<evidence type="ECO:0000256" key="11">
    <source>
        <dbReference type="SAM" id="SignalP"/>
    </source>
</evidence>
<name>A0AAV8SD41_9ROSI</name>
<feature type="chain" id="PRO_5043933696" description="Bifunctional inhibitor/plant lipid transfer protein/seed storage helical domain-containing protein" evidence="11">
    <location>
        <begin position="23"/>
        <end position="232"/>
    </location>
</feature>
<keyword evidence="14" id="KW-1185">Reference proteome</keyword>
<dbReference type="InterPro" id="IPR043325">
    <property type="entry name" value="LTSS"/>
</dbReference>
<feature type="transmembrane region" description="Helical" evidence="10">
    <location>
        <begin position="211"/>
        <end position="231"/>
    </location>
</feature>
<evidence type="ECO:0000256" key="8">
    <source>
        <dbReference type="ARBA" id="ARBA00023288"/>
    </source>
</evidence>
<evidence type="ECO:0000256" key="10">
    <source>
        <dbReference type="SAM" id="Phobius"/>
    </source>
</evidence>
<evidence type="ECO:0000256" key="1">
    <source>
        <dbReference type="ARBA" id="ARBA00004609"/>
    </source>
</evidence>
<comment type="similarity">
    <text evidence="2">Belongs to the plant LTP family.</text>
</comment>
<keyword evidence="7" id="KW-0325">Glycoprotein</keyword>
<feature type="region of interest" description="Disordered" evidence="9">
    <location>
        <begin position="146"/>
        <end position="208"/>
    </location>
</feature>
<dbReference type="SMART" id="SM00499">
    <property type="entry name" value="AAI"/>
    <property type="match status" value="1"/>
</dbReference>
<dbReference type="PANTHER" id="PTHR33044">
    <property type="entry name" value="BIFUNCTIONAL INHIBITOR/LIPID-TRANSFER PROTEIN/SEED STORAGE 2S ALBUMIN SUPERFAMILY PROTEIN-RELATED"/>
    <property type="match status" value="1"/>
</dbReference>
<comment type="subcellular location">
    <subcellularLocation>
        <location evidence="1">Cell membrane</location>
        <topology evidence="1">Lipid-anchor</topology>
        <topology evidence="1">GPI-anchor</topology>
    </subcellularLocation>
</comment>
<comment type="caution">
    <text evidence="13">The sequence shown here is derived from an EMBL/GenBank/DDBJ whole genome shotgun (WGS) entry which is preliminary data.</text>
</comment>
<dbReference type="InterPro" id="IPR036312">
    <property type="entry name" value="Bifun_inhib/LTP/seed_sf"/>
</dbReference>
<dbReference type="InterPro" id="IPR016140">
    <property type="entry name" value="Bifunc_inhib/LTP/seed_store"/>
</dbReference>
<proteinExistence type="inferred from homology"/>
<sequence>MYTLRLLVTAIVAAVFVGVAAAQHPTQAPSSYMGPSAKTPLPGFGPSASGPTSNYCITPLSNMTGCLSFAEEGSHLKLPDKDCCPELAGLLDSNPICLCQLLSGGLKSFGISIDLARALKLPSLCRVSTPPVSMCSAAGYPVAAPTPSEMSMPPGAAPPPGEMSTPPGAAPTPSEMSIPPGAAPPPGEMSTPPGSASVPSTGNNKSEASSIAGSSVTLFLGLAFAAYLLTFF</sequence>
<feature type="domain" description="Bifunctional inhibitor/plant lipid transfer protein/seed storage helical" evidence="12">
    <location>
        <begin position="56"/>
        <end position="135"/>
    </location>
</feature>
<evidence type="ECO:0000256" key="9">
    <source>
        <dbReference type="SAM" id="MobiDB-lite"/>
    </source>
</evidence>
<evidence type="ECO:0000313" key="13">
    <source>
        <dbReference type="EMBL" id="KAJ8749959.1"/>
    </source>
</evidence>
<evidence type="ECO:0000256" key="2">
    <source>
        <dbReference type="ARBA" id="ARBA00009748"/>
    </source>
</evidence>
<evidence type="ECO:0000256" key="5">
    <source>
        <dbReference type="ARBA" id="ARBA00022729"/>
    </source>
</evidence>
<dbReference type="AlphaFoldDB" id="A0AAV8SD41"/>
<evidence type="ECO:0000256" key="3">
    <source>
        <dbReference type="ARBA" id="ARBA00022475"/>
    </source>
</evidence>
<dbReference type="CDD" id="cd00010">
    <property type="entry name" value="AAI_LTSS"/>
    <property type="match status" value="1"/>
</dbReference>
<keyword evidence="10" id="KW-0812">Transmembrane</keyword>
<keyword evidence="10" id="KW-0472">Membrane</keyword>
<dbReference type="Gene3D" id="1.10.110.10">
    <property type="entry name" value="Plant lipid-transfer and hydrophobic proteins"/>
    <property type="match status" value="1"/>
</dbReference>
<evidence type="ECO:0000259" key="12">
    <source>
        <dbReference type="SMART" id="SM00499"/>
    </source>
</evidence>
<feature type="signal peptide" evidence="11">
    <location>
        <begin position="1"/>
        <end position="22"/>
    </location>
</feature>
<dbReference type="SUPFAM" id="SSF47699">
    <property type="entry name" value="Bifunctional inhibitor/lipid-transfer protein/seed storage 2S albumin"/>
    <property type="match status" value="1"/>
</dbReference>
<keyword evidence="4" id="KW-0336">GPI-anchor</keyword>
<keyword evidence="3" id="KW-1003">Cell membrane</keyword>
<keyword evidence="6" id="KW-1015">Disulfide bond</keyword>
<dbReference type="EMBL" id="JAIWQS010000011">
    <property type="protein sequence ID" value="KAJ8749959.1"/>
    <property type="molecule type" value="Genomic_DNA"/>
</dbReference>
<reference evidence="13 14" key="1">
    <citation type="submission" date="2021-09" db="EMBL/GenBank/DDBJ databases">
        <title>Genomic insights and catalytic innovation underlie evolution of tropane alkaloids biosynthesis.</title>
        <authorList>
            <person name="Wang Y.-J."/>
            <person name="Tian T."/>
            <person name="Huang J.-P."/>
            <person name="Huang S.-X."/>
        </authorList>
    </citation>
    <scope>NUCLEOTIDE SEQUENCE [LARGE SCALE GENOMIC DNA]</scope>
    <source>
        <strain evidence="13">KIB-2018</strain>
        <tissue evidence="13">Leaf</tissue>
    </source>
</reference>
<organism evidence="13 14">
    <name type="scientific">Erythroxylum novogranatense</name>
    <dbReference type="NCBI Taxonomy" id="1862640"/>
    <lineage>
        <taxon>Eukaryota</taxon>
        <taxon>Viridiplantae</taxon>
        <taxon>Streptophyta</taxon>
        <taxon>Embryophyta</taxon>
        <taxon>Tracheophyta</taxon>
        <taxon>Spermatophyta</taxon>
        <taxon>Magnoliopsida</taxon>
        <taxon>eudicotyledons</taxon>
        <taxon>Gunneridae</taxon>
        <taxon>Pentapetalae</taxon>
        <taxon>rosids</taxon>
        <taxon>fabids</taxon>
        <taxon>Malpighiales</taxon>
        <taxon>Erythroxylaceae</taxon>
        <taxon>Erythroxylum</taxon>
    </lineage>
</organism>
<dbReference type="GO" id="GO:0098552">
    <property type="term" value="C:side of membrane"/>
    <property type="evidence" value="ECO:0007669"/>
    <property type="project" value="UniProtKB-KW"/>
</dbReference>
<evidence type="ECO:0000313" key="14">
    <source>
        <dbReference type="Proteomes" id="UP001159364"/>
    </source>
</evidence>
<accession>A0AAV8SD41</accession>
<keyword evidence="5 11" id="KW-0732">Signal</keyword>